<dbReference type="PANTHER" id="PTHR30518:SF2">
    <property type="entry name" value="ENDOLYTIC MUREIN TRANSGLYCOSYLASE"/>
    <property type="match status" value="1"/>
</dbReference>
<dbReference type="InterPro" id="IPR003770">
    <property type="entry name" value="MLTG-like"/>
</dbReference>
<feature type="transmembrane region" description="Helical" evidence="7">
    <location>
        <begin position="279"/>
        <end position="299"/>
    </location>
</feature>
<dbReference type="GO" id="GO:0008932">
    <property type="term" value="F:lytic endotransglycosylase activity"/>
    <property type="evidence" value="ECO:0007669"/>
    <property type="project" value="UniProtKB-UniRule"/>
</dbReference>
<sequence length="623" mass="68159">MSRRGGDRTPEERERARRERERRRYERAGEPVPEHLLEPEERAAAAPPEPVAPEPEPFEAEPEPFEAEPDPVDAEPFAHEPAPVEPEPVAYEPPPVEPVGPEPAAYEPPLEPVEPEPAAPVEPPAAERGQSHDPQETVQWDVSQAWADEHPPHADVAAPAAAAHATQAHDHEHAAAVEQPPQAEPPPAHDPQATQAHDVQADWGAEWTDEHAAVEQPSEEHEAPLGTKRISGKDRMHLPHIHRPTRGERTGKGRGVRVKRPGETFGGGPRTRRSVGGRIFAGLFVLLGIALVWFLVSLFQPFGGGGDGSGRVAVTIPEGASAGDIGKLLANRGVVDSGFFFGLRATVSGERSNLKSGRYTLREDMSYGAALDALTSEPEVRRVATVSVSIPEGRSRRETARIARQSGLRGDYFTASRRSRQLDPRRYGAPAGATLEGFLFPATYELRRGARVQRLVDDQLRAFKQNFAGINLRFARSKQLTAYDVLTIASMVEREVSVARERPLVAAVIYNRLRDSIPLGIDATLRFEQNDWVNPLRQSVLDADTPYNTRRKLGLPPGPIGSPGLASIRAAANPARSDALYYVVRPGTCGEHAFAPSYEQHLQNVQRYEQARQAAGGRSPTRC</sequence>
<dbReference type="Gene3D" id="3.30.160.60">
    <property type="entry name" value="Classic Zinc Finger"/>
    <property type="match status" value="1"/>
</dbReference>
<dbReference type="KEGG" id="cwo:Cwoe_3036"/>
<dbReference type="NCBIfam" id="TIGR00247">
    <property type="entry name" value="endolytic transglycosylase MltG"/>
    <property type="match status" value="1"/>
</dbReference>
<evidence type="ECO:0000313" key="9">
    <source>
        <dbReference type="EMBL" id="ADB51455.1"/>
    </source>
</evidence>
<dbReference type="GO" id="GO:0005886">
    <property type="term" value="C:plasma membrane"/>
    <property type="evidence" value="ECO:0007669"/>
    <property type="project" value="UniProtKB-SubCell"/>
</dbReference>
<name>D3FCU3_CONWI</name>
<feature type="compositionally biased region" description="Acidic residues" evidence="8">
    <location>
        <begin position="56"/>
        <end position="73"/>
    </location>
</feature>
<keyword evidence="5 7" id="KW-0456">Lyase</keyword>
<keyword evidence="10" id="KW-1185">Reference proteome</keyword>
<feature type="compositionally biased region" description="Low complexity" evidence="8">
    <location>
        <begin position="154"/>
        <end position="166"/>
    </location>
</feature>
<dbReference type="GO" id="GO:0009252">
    <property type="term" value="P:peptidoglycan biosynthetic process"/>
    <property type="evidence" value="ECO:0007669"/>
    <property type="project" value="UniProtKB-UniRule"/>
</dbReference>
<dbReference type="OrthoDB" id="9814591at2"/>
<evidence type="ECO:0000256" key="5">
    <source>
        <dbReference type="ARBA" id="ARBA00023239"/>
    </source>
</evidence>
<dbReference type="Gene3D" id="3.30.1490.480">
    <property type="entry name" value="Endolytic murein transglycosylase"/>
    <property type="match status" value="1"/>
</dbReference>
<gene>
    <name evidence="7" type="primary">mltG</name>
    <name evidence="9" type="ordered locus">Cwoe_3036</name>
</gene>
<feature type="site" description="Important for catalytic activity" evidence="7">
    <location>
        <position position="495"/>
    </location>
</feature>
<evidence type="ECO:0000256" key="1">
    <source>
        <dbReference type="ARBA" id="ARBA00022475"/>
    </source>
</evidence>
<feature type="compositionally biased region" description="Basic and acidic residues" evidence="8">
    <location>
        <begin position="1"/>
        <end position="43"/>
    </location>
</feature>
<dbReference type="HOGENOM" id="CLU_438515_0_0_11"/>
<feature type="region of interest" description="Disordered" evidence="8">
    <location>
        <begin position="1"/>
        <end position="197"/>
    </location>
</feature>
<dbReference type="GO" id="GO:0071555">
    <property type="term" value="P:cell wall organization"/>
    <property type="evidence" value="ECO:0007669"/>
    <property type="project" value="UniProtKB-KW"/>
</dbReference>
<dbReference type="STRING" id="469383.Cwoe_3036"/>
<dbReference type="PANTHER" id="PTHR30518">
    <property type="entry name" value="ENDOLYTIC MUREIN TRANSGLYCOSYLASE"/>
    <property type="match status" value="1"/>
</dbReference>
<keyword evidence="3 7" id="KW-1133">Transmembrane helix</keyword>
<keyword evidence="1 7" id="KW-1003">Cell membrane</keyword>
<dbReference type="Pfam" id="PF02618">
    <property type="entry name" value="YceG"/>
    <property type="match status" value="1"/>
</dbReference>
<evidence type="ECO:0000256" key="4">
    <source>
        <dbReference type="ARBA" id="ARBA00023136"/>
    </source>
</evidence>
<organism evidence="9 10">
    <name type="scientific">Conexibacter woesei (strain DSM 14684 / CCUG 47730 / CIP 108061 / JCM 11494 / NBRC 100937 / ID131577)</name>
    <dbReference type="NCBI Taxonomy" id="469383"/>
    <lineage>
        <taxon>Bacteria</taxon>
        <taxon>Bacillati</taxon>
        <taxon>Actinomycetota</taxon>
        <taxon>Thermoleophilia</taxon>
        <taxon>Solirubrobacterales</taxon>
        <taxon>Conexibacteraceae</taxon>
        <taxon>Conexibacter</taxon>
    </lineage>
</organism>
<dbReference type="eggNOG" id="COG1559">
    <property type="taxonomic scope" value="Bacteria"/>
</dbReference>
<comment type="function">
    <text evidence="7">Functions as a peptidoglycan terminase that cleaves nascent peptidoglycan strands endolytically to terminate their elongation.</text>
</comment>
<evidence type="ECO:0000256" key="8">
    <source>
        <dbReference type="SAM" id="MobiDB-lite"/>
    </source>
</evidence>
<evidence type="ECO:0000313" key="10">
    <source>
        <dbReference type="Proteomes" id="UP000008229"/>
    </source>
</evidence>
<dbReference type="AlphaFoldDB" id="D3FCU3"/>
<evidence type="ECO:0000256" key="7">
    <source>
        <dbReference type="HAMAP-Rule" id="MF_02065"/>
    </source>
</evidence>
<dbReference type="EC" id="4.2.2.29" evidence="7"/>
<comment type="catalytic activity">
    <reaction evidence="7">
        <text>a peptidoglycan chain = a peptidoglycan chain with N-acetyl-1,6-anhydromuramyl-[peptide] at the reducing end + a peptidoglycan chain with N-acetylglucosamine at the non-reducing end.</text>
        <dbReference type="EC" id="4.2.2.29"/>
    </reaction>
</comment>
<feature type="compositionally biased region" description="Pro residues" evidence="8">
    <location>
        <begin position="83"/>
        <end position="101"/>
    </location>
</feature>
<dbReference type="EMBL" id="CP001854">
    <property type="protein sequence ID" value="ADB51455.1"/>
    <property type="molecule type" value="Genomic_DNA"/>
</dbReference>
<proteinExistence type="inferred from homology"/>
<keyword evidence="4 7" id="KW-0472">Membrane</keyword>
<feature type="region of interest" description="Disordered" evidence="8">
    <location>
        <begin position="238"/>
        <end position="270"/>
    </location>
</feature>
<evidence type="ECO:0000256" key="6">
    <source>
        <dbReference type="ARBA" id="ARBA00023316"/>
    </source>
</evidence>
<dbReference type="HAMAP" id="MF_02065">
    <property type="entry name" value="MltG"/>
    <property type="match status" value="1"/>
</dbReference>
<evidence type="ECO:0000256" key="2">
    <source>
        <dbReference type="ARBA" id="ARBA00022692"/>
    </source>
</evidence>
<dbReference type="RefSeq" id="WP_012934506.1">
    <property type="nucleotide sequence ID" value="NC_013739.1"/>
</dbReference>
<keyword evidence="6 7" id="KW-0961">Cell wall biogenesis/degradation</keyword>
<feature type="compositionally biased region" description="Pro residues" evidence="8">
    <location>
        <begin position="109"/>
        <end position="123"/>
    </location>
</feature>
<accession>D3FCU3</accession>
<comment type="subcellular location">
    <subcellularLocation>
        <location evidence="7">Cell membrane</location>
        <topology evidence="7">Single-pass membrane protein</topology>
    </subcellularLocation>
</comment>
<reference evidence="10" key="2">
    <citation type="submission" date="2010-01" db="EMBL/GenBank/DDBJ databases">
        <title>The complete genome of Conexibacter woesei DSM 14684.</title>
        <authorList>
            <consortium name="US DOE Joint Genome Institute (JGI-PGF)"/>
            <person name="Lucas S."/>
            <person name="Copeland A."/>
            <person name="Lapidus A."/>
            <person name="Glavina del Rio T."/>
            <person name="Dalin E."/>
            <person name="Tice H."/>
            <person name="Bruce D."/>
            <person name="Goodwin L."/>
            <person name="Pitluck S."/>
            <person name="Kyrpides N."/>
            <person name="Mavromatis K."/>
            <person name="Ivanova N."/>
            <person name="Mikhailova N."/>
            <person name="Chertkov O."/>
            <person name="Brettin T."/>
            <person name="Detter J.C."/>
            <person name="Han C."/>
            <person name="Larimer F."/>
            <person name="Land M."/>
            <person name="Hauser L."/>
            <person name="Markowitz V."/>
            <person name="Cheng J.-F."/>
            <person name="Hugenholtz P."/>
            <person name="Woyke T."/>
            <person name="Wu D."/>
            <person name="Pukall R."/>
            <person name="Steenblock K."/>
            <person name="Schneider S."/>
            <person name="Klenk H.-P."/>
            <person name="Eisen J.A."/>
        </authorList>
    </citation>
    <scope>NUCLEOTIDE SEQUENCE [LARGE SCALE GENOMIC DNA]</scope>
    <source>
        <strain evidence="10">DSM 14684 / CIP 108061 / JCM 11494 / NBRC 100937 / ID131577</strain>
    </source>
</reference>
<comment type="similarity">
    <text evidence="7">Belongs to the transglycosylase MltG family.</text>
</comment>
<reference evidence="9 10" key="1">
    <citation type="journal article" date="2010" name="Stand. Genomic Sci.">
        <title>Complete genome sequence of Conexibacter woesei type strain (ID131577).</title>
        <authorList>
            <person name="Pukall R."/>
            <person name="Lapidus A."/>
            <person name="Glavina Del Rio T."/>
            <person name="Copeland A."/>
            <person name="Tice H."/>
            <person name="Cheng J.-F."/>
            <person name="Lucas S."/>
            <person name="Chen F."/>
            <person name="Nolan M."/>
            <person name="Bruce D."/>
            <person name="Goodwin L."/>
            <person name="Pitluck S."/>
            <person name="Mavromatis K."/>
            <person name="Ivanova N."/>
            <person name="Ovchinnikova G."/>
            <person name="Pati A."/>
            <person name="Chen A."/>
            <person name="Palaniappan K."/>
            <person name="Land M."/>
            <person name="Hauser L."/>
            <person name="Chang Y.-J."/>
            <person name="Jeffries C.D."/>
            <person name="Chain P."/>
            <person name="Meincke L."/>
            <person name="Sims D."/>
            <person name="Brettin T."/>
            <person name="Detter J.C."/>
            <person name="Rohde M."/>
            <person name="Goeker M."/>
            <person name="Bristow J."/>
            <person name="Eisen J.A."/>
            <person name="Markowitz V."/>
            <person name="Kyrpides N.C."/>
            <person name="Klenk H.-P."/>
            <person name="Hugenholtz P."/>
        </authorList>
    </citation>
    <scope>NUCLEOTIDE SEQUENCE [LARGE SCALE GENOMIC DNA]</scope>
    <source>
        <strain evidence="10">DSM 14684 / CIP 108061 / JCM 11494 / NBRC 100937 / ID131577</strain>
    </source>
</reference>
<evidence type="ECO:0000256" key="3">
    <source>
        <dbReference type="ARBA" id="ARBA00022989"/>
    </source>
</evidence>
<dbReference type="Proteomes" id="UP000008229">
    <property type="component" value="Chromosome"/>
</dbReference>
<keyword evidence="2 7" id="KW-0812">Transmembrane</keyword>
<protein>
    <recommendedName>
        <fullName evidence="7">Endolytic murein transglycosylase</fullName>
        <ecNumber evidence="7">4.2.2.29</ecNumber>
    </recommendedName>
    <alternativeName>
        <fullName evidence="7">Peptidoglycan lytic transglycosylase</fullName>
    </alternativeName>
    <alternativeName>
        <fullName evidence="7">Peptidoglycan polymerization terminase</fullName>
    </alternativeName>
</protein>